<protein>
    <recommendedName>
        <fullName evidence="3">HTH-like domain-containing protein</fullName>
    </recommendedName>
</protein>
<gene>
    <name evidence="1" type="ORF">Pma05_79750</name>
</gene>
<dbReference type="Proteomes" id="UP000621500">
    <property type="component" value="Unassembled WGS sequence"/>
</dbReference>
<organism evidence="1 2">
    <name type="scientific">Plantactinospora mayteni</name>
    <dbReference type="NCBI Taxonomy" id="566021"/>
    <lineage>
        <taxon>Bacteria</taxon>
        <taxon>Bacillati</taxon>
        <taxon>Actinomycetota</taxon>
        <taxon>Actinomycetes</taxon>
        <taxon>Micromonosporales</taxon>
        <taxon>Micromonosporaceae</taxon>
        <taxon>Plantactinospora</taxon>
    </lineage>
</organism>
<keyword evidence="2" id="KW-1185">Reference proteome</keyword>
<evidence type="ECO:0000313" key="2">
    <source>
        <dbReference type="Proteomes" id="UP000621500"/>
    </source>
</evidence>
<dbReference type="EMBL" id="BONX01000070">
    <property type="protein sequence ID" value="GIH01403.1"/>
    <property type="molecule type" value="Genomic_DNA"/>
</dbReference>
<accession>A0ABQ4F3D4</accession>
<comment type="caution">
    <text evidence="1">The sequence shown here is derived from an EMBL/GenBank/DDBJ whole genome shotgun (WGS) entry which is preliminary data.</text>
</comment>
<reference evidence="1 2" key="1">
    <citation type="submission" date="2021-01" db="EMBL/GenBank/DDBJ databases">
        <title>Whole genome shotgun sequence of Plantactinospora mayteni NBRC 109088.</title>
        <authorList>
            <person name="Komaki H."/>
            <person name="Tamura T."/>
        </authorList>
    </citation>
    <scope>NUCLEOTIDE SEQUENCE [LARGE SCALE GENOMIC DNA]</scope>
    <source>
        <strain evidence="1 2">NBRC 109088</strain>
    </source>
</reference>
<name>A0ABQ4F3D4_9ACTN</name>
<dbReference type="RefSeq" id="WP_203862664.1">
    <property type="nucleotide sequence ID" value="NZ_BAAAZQ010000038.1"/>
</dbReference>
<proteinExistence type="predicted"/>
<evidence type="ECO:0000313" key="1">
    <source>
        <dbReference type="EMBL" id="GIH01403.1"/>
    </source>
</evidence>
<evidence type="ECO:0008006" key="3">
    <source>
        <dbReference type="Google" id="ProtNLM"/>
    </source>
</evidence>
<sequence length="92" mass="10396">MRLARENPGLGHRHIRGELLGLRRRIGAGTIRRILARAGLGPAPRRSDTSWRAFLRAQASGLLAVDFFHVDTIALRRVACQYSRMRSDLLFC</sequence>